<dbReference type="InterPro" id="IPR052055">
    <property type="entry name" value="Hepadnavirus_pol/RT"/>
</dbReference>
<dbReference type="GO" id="GO:0003677">
    <property type="term" value="F:DNA binding"/>
    <property type="evidence" value="ECO:0007669"/>
    <property type="project" value="UniProtKB-KW"/>
</dbReference>
<gene>
    <name evidence="4" type="ORF">D9615_006011</name>
</gene>
<dbReference type="Pfam" id="PF13456">
    <property type="entry name" value="RVT_3"/>
    <property type="match status" value="1"/>
</dbReference>
<dbReference type="SUPFAM" id="SSF56349">
    <property type="entry name" value="DNA breaking-rejoining enzymes"/>
    <property type="match status" value="1"/>
</dbReference>
<dbReference type="OrthoDB" id="3067625at2759"/>
<dbReference type="InterPro" id="IPR043128">
    <property type="entry name" value="Rev_trsase/Diguanyl_cyclase"/>
</dbReference>
<dbReference type="PROSITE" id="PS50878">
    <property type="entry name" value="RT_POL"/>
    <property type="match status" value="1"/>
</dbReference>
<organism evidence="4 5">
    <name type="scientific">Tricholomella constricta</name>
    <dbReference type="NCBI Taxonomy" id="117010"/>
    <lineage>
        <taxon>Eukaryota</taxon>
        <taxon>Fungi</taxon>
        <taxon>Dikarya</taxon>
        <taxon>Basidiomycota</taxon>
        <taxon>Agaricomycotina</taxon>
        <taxon>Agaricomycetes</taxon>
        <taxon>Agaricomycetidae</taxon>
        <taxon>Agaricales</taxon>
        <taxon>Tricholomatineae</taxon>
        <taxon>Lyophyllaceae</taxon>
        <taxon>Tricholomella</taxon>
    </lineage>
</organism>
<proteinExistence type="predicted"/>
<dbReference type="Gene3D" id="3.30.420.10">
    <property type="entry name" value="Ribonuclease H-like superfamily/Ribonuclease H"/>
    <property type="match status" value="1"/>
</dbReference>
<dbReference type="Gene3D" id="1.10.150.130">
    <property type="match status" value="1"/>
</dbReference>
<dbReference type="GO" id="GO:0006310">
    <property type="term" value="P:DNA recombination"/>
    <property type="evidence" value="ECO:0007669"/>
    <property type="project" value="UniProtKB-KW"/>
</dbReference>
<dbReference type="SUPFAM" id="SSF47823">
    <property type="entry name" value="lambda integrase-like, N-terminal domain"/>
    <property type="match status" value="1"/>
</dbReference>
<keyword evidence="2" id="KW-0233">DNA recombination</keyword>
<reference evidence="4 5" key="1">
    <citation type="journal article" date="2020" name="ISME J.">
        <title>Uncovering the hidden diversity of litter-decomposition mechanisms in mushroom-forming fungi.</title>
        <authorList>
            <person name="Floudas D."/>
            <person name="Bentzer J."/>
            <person name="Ahren D."/>
            <person name="Johansson T."/>
            <person name="Persson P."/>
            <person name="Tunlid A."/>
        </authorList>
    </citation>
    <scope>NUCLEOTIDE SEQUENCE [LARGE SCALE GENOMIC DNA]</scope>
    <source>
        <strain evidence="4 5">CBS 661.87</strain>
    </source>
</reference>
<dbReference type="GO" id="GO:0015074">
    <property type="term" value="P:DNA integration"/>
    <property type="evidence" value="ECO:0007669"/>
    <property type="project" value="InterPro"/>
</dbReference>
<dbReference type="PANTHER" id="PTHR33050">
    <property type="entry name" value="REVERSE TRANSCRIPTASE DOMAIN-CONTAINING PROTEIN"/>
    <property type="match status" value="1"/>
</dbReference>
<dbReference type="SUPFAM" id="SSF56672">
    <property type="entry name" value="DNA/RNA polymerases"/>
    <property type="match status" value="1"/>
</dbReference>
<feature type="domain" description="Reverse transcriptase" evidence="3">
    <location>
        <begin position="1"/>
        <end position="212"/>
    </location>
</feature>
<dbReference type="CDD" id="cd09275">
    <property type="entry name" value="RNase_HI_RT_DIRS1"/>
    <property type="match status" value="1"/>
</dbReference>
<keyword evidence="5" id="KW-1185">Reference proteome</keyword>
<dbReference type="InterPro" id="IPR002156">
    <property type="entry name" value="RNaseH_domain"/>
</dbReference>
<protein>
    <recommendedName>
        <fullName evidence="3">Reverse transcriptase domain-containing protein</fullName>
    </recommendedName>
</protein>
<dbReference type="Gene3D" id="3.30.70.270">
    <property type="match status" value="1"/>
</dbReference>
<dbReference type="Pfam" id="PF00078">
    <property type="entry name" value="RVT_1"/>
    <property type="match status" value="1"/>
</dbReference>
<dbReference type="GO" id="GO:0004523">
    <property type="term" value="F:RNA-DNA hybrid ribonuclease activity"/>
    <property type="evidence" value="ECO:0007669"/>
    <property type="project" value="InterPro"/>
</dbReference>
<dbReference type="InterPro" id="IPR010998">
    <property type="entry name" value="Integrase_recombinase_N"/>
</dbReference>
<dbReference type="Gene3D" id="1.10.443.10">
    <property type="entry name" value="Intergrase catalytic core"/>
    <property type="match status" value="1"/>
</dbReference>
<comment type="caution">
    <text evidence="4">The sequence shown here is derived from an EMBL/GenBank/DDBJ whole genome shotgun (WGS) entry which is preliminary data.</text>
</comment>
<evidence type="ECO:0000313" key="5">
    <source>
        <dbReference type="Proteomes" id="UP000565441"/>
    </source>
</evidence>
<evidence type="ECO:0000259" key="3">
    <source>
        <dbReference type="PROSITE" id="PS50878"/>
    </source>
</evidence>
<dbReference type="InterPro" id="IPR043502">
    <property type="entry name" value="DNA/RNA_pol_sf"/>
</dbReference>
<dbReference type="EMBL" id="JAACJP010000017">
    <property type="protein sequence ID" value="KAF5379032.1"/>
    <property type="molecule type" value="Genomic_DNA"/>
</dbReference>
<evidence type="ECO:0000313" key="4">
    <source>
        <dbReference type="EMBL" id="KAF5379032.1"/>
    </source>
</evidence>
<dbReference type="InterPro" id="IPR011010">
    <property type="entry name" value="DNA_brk_join_enz"/>
</dbReference>
<name>A0A8H5H963_9AGAR</name>
<dbReference type="PANTHER" id="PTHR33050:SF8">
    <property type="entry name" value="REVERSE TRANSCRIPTASE DOMAIN-CONTAINING PROTEIN"/>
    <property type="match status" value="1"/>
</dbReference>
<dbReference type="InterPro" id="IPR000477">
    <property type="entry name" value="RT_dom"/>
</dbReference>
<accession>A0A8H5H963</accession>
<dbReference type="InterPro" id="IPR036397">
    <property type="entry name" value="RNaseH_sf"/>
</dbReference>
<keyword evidence="1" id="KW-0238">DNA-binding</keyword>
<dbReference type="InterPro" id="IPR013762">
    <property type="entry name" value="Integrase-like_cat_sf"/>
</dbReference>
<dbReference type="Gene3D" id="3.10.10.10">
    <property type="entry name" value="HIV Type 1 Reverse Transcriptase, subunit A, domain 1"/>
    <property type="match status" value="1"/>
</dbReference>
<dbReference type="Proteomes" id="UP000565441">
    <property type="component" value="Unassembled WGS sequence"/>
</dbReference>
<evidence type="ECO:0000256" key="1">
    <source>
        <dbReference type="ARBA" id="ARBA00023125"/>
    </source>
</evidence>
<sequence>MSSSIQSLLENSHAAGPFPSPPLPNFRCSPLGAVGRKRNPGKLCVINHLSWPKGKSVNDGIPDHEAHIVYDMFARAVQDLRQSGSGALMAKLDLKEAFRHIPVRAADWHLLGFRWKAKFFHLLVLAFGLKSAPYIFNLFAEALHWIIQRHIPAALRHYLDDFLLIFGPSSDPVVCNAAVEWVTALGKELGLYFQDSKTVRPCTQLEFLGLELDSTAMEARLPPDKLAYLTDLLDTWASKKRCTLYELQALTGFLQFASQVIPKSRTFIRRLFDFSCTFTSPHAIRHIPKPAMSDIQWWHVFSAHWNGIMLINPSLPSLSVHTDASGSKGLGGIAGDQRFSARTPRRHRPCDIQFKEIFAVLHAILCWGDTWSGHHITFFCDNEAVVVWLNSGTAKSPHAMPVVRAISMMAAHLKFSYSSTWVPTEENALADAASRFQYTRLLQLAPHLSPKPSSRKPQLIGLNTRKSYSTGQRSYIDFVRLHPAILDEPGKYLPATDKSIVEWACYLGDRGLQPKTIKSYLSAVRSLHVNEGLPFAACESETVRRVIRGIKRFCGERERCPKLPITLSLLQKLASIPGDLSESFNVSFDAAIKTAWSGFLRCGELTLDHGEKFSTSNHLSWGCVSFLPSFADPTHVRLDLPASKTDPFRKGVSILIAKAPPGSTTCAVTALHHLFSTNPQLLDAPLFSNPDGSPLTRATFISTLKLRLTSLGIDASQYSGHSFRRGAASAAAAVGYADHEIQLLGRWRSDAYKLYIDVPRERILGLSARLHLATPPAQLFVPPDLRFAPSRLA</sequence>
<dbReference type="AlphaFoldDB" id="A0A8H5H963"/>
<evidence type="ECO:0000256" key="2">
    <source>
        <dbReference type="ARBA" id="ARBA00023172"/>
    </source>
</evidence>